<dbReference type="InterPro" id="IPR001841">
    <property type="entry name" value="Znf_RING"/>
</dbReference>
<dbReference type="GO" id="GO:0008270">
    <property type="term" value="F:zinc ion binding"/>
    <property type="evidence" value="ECO:0007669"/>
    <property type="project" value="UniProtKB-KW"/>
</dbReference>
<keyword evidence="9" id="KW-1185">Reference proteome</keyword>
<gene>
    <name evidence="7" type="ORF">PBRA_002752</name>
    <name evidence="8" type="ORF">PLBR_LOCUS2115</name>
</gene>
<accession>A0A0G4J5Y9</accession>
<dbReference type="SUPFAM" id="SSF57850">
    <property type="entry name" value="RING/U-box"/>
    <property type="match status" value="1"/>
</dbReference>
<organism evidence="7 9">
    <name type="scientific">Plasmodiophora brassicae</name>
    <name type="common">Clubroot disease agent</name>
    <dbReference type="NCBI Taxonomy" id="37360"/>
    <lineage>
        <taxon>Eukaryota</taxon>
        <taxon>Sar</taxon>
        <taxon>Rhizaria</taxon>
        <taxon>Endomyxa</taxon>
        <taxon>Phytomyxea</taxon>
        <taxon>Plasmodiophorida</taxon>
        <taxon>Plasmodiophoridae</taxon>
        <taxon>Plasmodiophora</taxon>
    </lineage>
</organism>
<keyword evidence="1" id="KW-0479">Metal-binding</keyword>
<dbReference type="OrthoDB" id="6105938at2759"/>
<dbReference type="STRING" id="37360.A0A0G4J5Y9"/>
<evidence type="ECO:0000313" key="7">
    <source>
        <dbReference type="EMBL" id="CEP02784.1"/>
    </source>
</evidence>
<evidence type="ECO:0000313" key="8">
    <source>
        <dbReference type="EMBL" id="SPQ94900.1"/>
    </source>
</evidence>
<dbReference type="GO" id="GO:0032183">
    <property type="term" value="F:SUMO binding"/>
    <property type="evidence" value="ECO:0007669"/>
    <property type="project" value="TreeGrafter"/>
</dbReference>
<dbReference type="InterPro" id="IPR017907">
    <property type="entry name" value="Znf_RING_CS"/>
</dbReference>
<sequence>MRASPARRRQHQPVYVVDDDDDDDDDDDLEVVIIEDTRSPRRRRQTSSSSASSASRPSRRKRSKVRAATIDLTVESDEDGTKPKANHVNGLADGVSDQILRQLSCPICLDPIKELSSSTCGHVFCHTCIREAVRIHHRCPSCQRKLNLRDIHRIYL</sequence>
<feature type="compositionally biased region" description="Low complexity" evidence="5">
    <location>
        <begin position="46"/>
        <end position="56"/>
    </location>
</feature>
<feature type="domain" description="RING-type" evidence="6">
    <location>
        <begin position="105"/>
        <end position="143"/>
    </location>
</feature>
<keyword evidence="8" id="KW-0496">Mitochondrion</keyword>
<dbReference type="Proteomes" id="UP000290189">
    <property type="component" value="Unassembled WGS sequence"/>
</dbReference>
<feature type="compositionally biased region" description="Acidic residues" evidence="5">
    <location>
        <begin position="17"/>
        <end position="30"/>
    </location>
</feature>
<dbReference type="AlphaFoldDB" id="A0A0G4J5Y9"/>
<evidence type="ECO:0000259" key="6">
    <source>
        <dbReference type="PROSITE" id="PS50089"/>
    </source>
</evidence>
<evidence type="ECO:0000256" key="2">
    <source>
        <dbReference type="ARBA" id="ARBA00022771"/>
    </source>
</evidence>
<name>A0A0G4J5Y9_PLABS</name>
<keyword evidence="2 4" id="KW-0863">Zinc-finger</keyword>
<reference evidence="7 9" key="1">
    <citation type="submission" date="2015-02" db="EMBL/GenBank/DDBJ databases">
        <authorList>
            <person name="Chooi Y.-H."/>
        </authorList>
    </citation>
    <scope>NUCLEOTIDE SEQUENCE [LARGE SCALE GENOMIC DNA]</scope>
    <source>
        <strain evidence="7">E3</strain>
    </source>
</reference>
<evidence type="ECO:0000256" key="1">
    <source>
        <dbReference type="ARBA" id="ARBA00022723"/>
    </source>
</evidence>
<dbReference type="SMART" id="SM00184">
    <property type="entry name" value="RING"/>
    <property type="match status" value="1"/>
</dbReference>
<reference evidence="8 10" key="2">
    <citation type="submission" date="2018-03" db="EMBL/GenBank/DDBJ databases">
        <authorList>
            <person name="Fogelqvist J."/>
        </authorList>
    </citation>
    <scope>NUCLEOTIDE SEQUENCE [LARGE SCALE GENOMIC DNA]</scope>
</reference>
<evidence type="ECO:0000256" key="5">
    <source>
        <dbReference type="SAM" id="MobiDB-lite"/>
    </source>
</evidence>
<dbReference type="GO" id="GO:0140082">
    <property type="term" value="F:SUMO-ubiquitin ligase activity"/>
    <property type="evidence" value="ECO:0007669"/>
    <property type="project" value="TreeGrafter"/>
</dbReference>
<dbReference type="GO" id="GO:0033768">
    <property type="term" value="C:SUMO-targeted ubiquitin ligase complex"/>
    <property type="evidence" value="ECO:0007669"/>
    <property type="project" value="TreeGrafter"/>
</dbReference>
<dbReference type="EMBL" id="CDSF01000133">
    <property type="protein sequence ID" value="CEP02784.1"/>
    <property type="molecule type" value="Genomic_DNA"/>
</dbReference>
<dbReference type="Pfam" id="PF13923">
    <property type="entry name" value="zf-C3HC4_2"/>
    <property type="match status" value="1"/>
</dbReference>
<dbReference type="GO" id="GO:0061630">
    <property type="term" value="F:ubiquitin protein ligase activity"/>
    <property type="evidence" value="ECO:0007669"/>
    <property type="project" value="InterPro"/>
</dbReference>
<evidence type="ECO:0000256" key="3">
    <source>
        <dbReference type="ARBA" id="ARBA00022833"/>
    </source>
</evidence>
<dbReference type="Gene3D" id="3.30.40.10">
    <property type="entry name" value="Zinc/RING finger domain, C3HC4 (zinc finger)"/>
    <property type="match status" value="1"/>
</dbReference>
<feature type="region of interest" description="Disordered" evidence="5">
    <location>
        <begin position="1"/>
        <end position="89"/>
    </location>
</feature>
<keyword evidence="3" id="KW-0862">Zinc</keyword>
<evidence type="ECO:0000313" key="10">
    <source>
        <dbReference type="Proteomes" id="UP000290189"/>
    </source>
</evidence>
<dbReference type="OMA" id="DSVVVSX"/>
<proteinExistence type="predicted"/>
<geneLocation type="mitochondrion" evidence="8"/>
<dbReference type="Proteomes" id="UP000039324">
    <property type="component" value="Unassembled WGS sequence"/>
</dbReference>
<evidence type="ECO:0000256" key="4">
    <source>
        <dbReference type="PROSITE-ProRule" id="PRU00175"/>
    </source>
</evidence>
<protein>
    <recommendedName>
        <fullName evidence="6">RING-type domain-containing protein</fullName>
    </recommendedName>
</protein>
<dbReference type="GO" id="GO:0006511">
    <property type="term" value="P:ubiquitin-dependent protein catabolic process"/>
    <property type="evidence" value="ECO:0007669"/>
    <property type="project" value="TreeGrafter"/>
</dbReference>
<dbReference type="PANTHER" id="PTHR47094">
    <property type="entry name" value="ELFLESS, ISOFORM B"/>
    <property type="match status" value="1"/>
</dbReference>
<dbReference type="PROSITE" id="PS50089">
    <property type="entry name" value="ZF_RING_2"/>
    <property type="match status" value="1"/>
</dbReference>
<dbReference type="InterPro" id="IPR049627">
    <property type="entry name" value="SLX8"/>
</dbReference>
<evidence type="ECO:0000313" key="9">
    <source>
        <dbReference type="Proteomes" id="UP000039324"/>
    </source>
</evidence>
<feature type="compositionally biased region" description="Basic residues" evidence="5">
    <location>
        <begin position="1"/>
        <end position="11"/>
    </location>
</feature>
<dbReference type="PANTHER" id="PTHR47094:SF1">
    <property type="entry name" value="RING-TYPE E3 UBIQUITIN TRANSFERASE"/>
    <property type="match status" value="1"/>
</dbReference>
<dbReference type="EMBL" id="OVEO01000003">
    <property type="protein sequence ID" value="SPQ94900.1"/>
    <property type="molecule type" value="Genomic_DNA"/>
</dbReference>
<dbReference type="PROSITE" id="PS00518">
    <property type="entry name" value="ZF_RING_1"/>
    <property type="match status" value="1"/>
</dbReference>
<dbReference type="InterPro" id="IPR013083">
    <property type="entry name" value="Znf_RING/FYVE/PHD"/>
</dbReference>